<dbReference type="InterPro" id="IPR036322">
    <property type="entry name" value="WD40_repeat_dom_sf"/>
</dbReference>
<dbReference type="Gramene" id="ONK72593">
    <property type="protein sequence ID" value="ONK72593"/>
    <property type="gene ID" value="A4U43_C04F21020"/>
</dbReference>
<keyword evidence="4" id="KW-0539">Nucleus</keyword>
<dbReference type="PROSITE" id="PS00678">
    <property type="entry name" value="WD_REPEATS_1"/>
    <property type="match status" value="2"/>
</dbReference>
<keyword evidence="2 5" id="KW-0853">WD repeat</keyword>
<comment type="subcellular location">
    <subcellularLocation>
        <location evidence="1">Nucleus</location>
    </subcellularLocation>
</comment>
<dbReference type="Gene3D" id="2.130.10.10">
    <property type="entry name" value="YVTN repeat-like/Quinoprotein amine dehydrogenase"/>
    <property type="match status" value="2"/>
</dbReference>
<evidence type="ECO:0000256" key="4">
    <source>
        <dbReference type="ARBA" id="ARBA00023242"/>
    </source>
</evidence>
<feature type="region of interest" description="Disordered" evidence="6">
    <location>
        <begin position="487"/>
        <end position="513"/>
    </location>
</feature>
<keyword evidence="8" id="KW-1185">Reference proteome</keyword>
<sequence>MNVPIIDPLQGDFPEVIEDYLQHGIMKCIAFNRRGTLLAAGCSDGSCVIWDFETRGVAKELRDKDCGSPITSVCWSKYGHQILASAMDKSLTLWDVKTGKKIARITLQQTTLLVRLHPGSCTPFVCLACPLSSAPILVDLNNGSSTILPVSVSDAGAGLTSHPRKLDGSPSFAPTAATFNKYGDLVYVGNSKGEILIVDYKDTQVHAMVPTPGACFIKNIVFSRNGQYLLTNSNDRIIRVYENLLPQKGAAKELDEMERASSEFQGTEKLKAVGSKCLLLFREFQDAVTKIQWKAPCFSGDGEWVVSASASKGEHKIYIWDRSGYLVKILEGPKEALIDLLWHPVKPLVVSVSVAGLVYIWAKDYTENWSAFAPEFKELEENEEYVEREDEFDLVPESEKVKELDIDVDEEVDILTVEKDSTFSDSDASQEELCFLPAVPLPDVNPEQQEDKCVASSPKVEGSNQSGYPFLIESKQNGQAILPASSPAEVVGNSTADDPEGISGLKRKRKPSVKKQGQLALLLGSGIDWVNNPQPQEPEPLTGCVDGRGRVYKAPMVSVSCHRQNFRREAIRAEKEDQIVFDGHRLRVRAFREKYKNILAIELDDVIDGLRRCDSEKRPSVVGFQAQDVVLIQL</sequence>
<evidence type="ECO:0000313" key="8">
    <source>
        <dbReference type="Proteomes" id="UP000243459"/>
    </source>
</evidence>
<protein>
    <submittedName>
        <fullName evidence="7">Uncharacterized protein</fullName>
    </submittedName>
</protein>
<dbReference type="GO" id="GO:0010228">
    <property type="term" value="P:vegetative to reproductive phase transition of meristem"/>
    <property type="evidence" value="ECO:0007669"/>
    <property type="project" value="EnsemblPlants"/>
</dbReference>
<evidence type="ECO:0000256" key="6">
    <source>
        <dbReference type="SAM" id="MobiDB-lite"/>
    </source>
</evidence>
<reference evidence="8" key="1">
    <citation type="journal article" date="2017" name="Nat. Commun.">
        <title>The asparagus genome sheds light on the origin and evolution of a young Y chromosome.</title>
        <authorList>
            <person name="Harkess A."/>
            <person name="Zhou J."/>
            <person name="Xu C."/>
            <person name="Bowers J.E."/>
            <person name="Van der Hulst R."/>
            <person name="Ayyampalayam S."/>
            <person name="Mercati F."/>
            <person name="Riccardi P."/>
            <person name="McKain M.R."/>
            <person name="Kakrana A."/>
            <person name="Tang H."/>
            <person name="Ray J."/>
            <person name="Groenendijk J."/>
            <person name="Arikit S."/>
            <person name="Mathioni S.M."/>
            <person name="Nakano M."/>
            <person name="Shan H."/>
            <person name="Telgmann-Rauber A."/>
            <person name="Kanno A."/>
            <person name="Yue Z."/>
            <person name="Chen H."/>
            <person name="Li W."/>
            <person name="Chen Y."/>
            <person name="Xu X."/>
            <person name="Zhang Y."/>
            <person name="Luo S."/>
            <person name="Chen H."/>
            <person name="Gao J."/>
            <person name="Mao Z."/>
            <person name="Pires J.C."/>
            <person name="Luo M."/>
            <person name="Kudrna D."/>
            <person name="Wing R.A."/>
            <person name="Meyers B.C."/>
            <person name="Yi K."/>
            <person name="Kong H."/>
            <person name="Lavrijsen P."/>
            <person name="Sunseri F."/>
            <person name="Falavigna A."/>
            <person name="Ye Y."/>
            <person name="Leebens-Mack J.H."/>
            <person name="Chen G."/>
        </authorList>
    </citation>
    <scope>NUCLEOTIDE SEQUENCE [LARGE SCALE GENOMIC DNA]</scope>
    <source>
        <strain evidence="8">cv. DH0086</strain>
    </source>
</reference>
<evidence type="ECO:0000313" key="7">
    <source>
        <dbReference type="EMBL" id="ONK72593.1"/>
    </source>
</evidence>
<feature type="repeat" description="WD" evidence="5">
    <location>
        <begin position="70"/>
        <end position="104"/>
    </location>
</feature>
<dbReference type="PANTHER" id="PTHR44040">
    <property type="entry name" value="RETINOBLASTOMA-BINDING PROTEIN 5"/>
    <property type="match status" value="1"/>
</dbReference>
<dbReference type="AlphaFoldDB" id="A0A5P1F4E4"/>
<dbReference type="SMART" id="SM00320">
    <property type="entry name" value="WD40"/>
    <property type="match status" value="6"/>
</dbReference>
<proteinExistence type="predicted"/>
<dbReference type="InterPro" id="IPR037850">
    <property type="entry name" value="RBBP5/Swd1"/>
</dbReference>
<evidence type="ECO:0000256" key="1">
    <source>
        <dbReference type="ARBA" id="ARBA00004123"/>
    </source>
</evidence>
<name>A0A5P1F4E4_ASPOF</name>
<dbReference type="EMBL" id="CM007384">
    <property type="protein sequence ID" value="ONK72593.1"/>
    <property type="molecule type" value="Genomic_DNA"/>
</dbReference>
<dbReference type="Pfam" id="PF00400">
    <property type="entry name" value="WD40"/>
    <property type="match status" value="3"/>
</dbReference>
<dbReference type="InterPro" id="IPR001680">
    <property type="entry name" value="WD40_rpt"/>
</dbReference>
<evidence type="ECO:0000256" key="2">
    <source>
        <dbReference type="ARBA" id="ARBA00022574"/>
    </source>
</evidence>
<dbReference type="PROSITE" id="PS50082">
    <property type="entry name" value="WD_REPEATS_2"/>
    <property type="match status" value="2"/>
</dbReference>
<dbReference type="FunFam" id="2.130.10.10:FF:000649">
    <property type="entry name" value="Compass component swd1"/>
    <property type="match status" value="1"/>
</dbReference>
<dbReference type="SUPFAM" id="SSF50978">
    <property type="entry name" value="WD40 repeat-like"/>
    <property type="match status" value="1"/>
</dbReference>
<gene>
    <name evidence="7" type="ORF">A4U43_C04F21020</name>
</gene>
<evidence type="ECO:0000256" key="5">
    <source>
        <dbReference type="PROSITE-ProRule" id="PRU00221"/>
    </source>
</evidence>
<evidence type="ECO:0000256" key="3">
    <source>
        <dbReference type="ARBA" id="ARBA00022737"/>
    </source>
</evidence>
<dbReference type="InterPro" id="IPR019775">
    <property type="entry name" value="WD40_repeat_CS"/>
</dbReference>
<keyword evidence="3" id="KW-0677">Repeat</keyword>
<accession>A0A5P1F4E4</accession>
<dbReference type="OMA" id="DYEDDIM"/>
<dbReference type="Proteomes" id="UP000243459">
    <property type="component" value="Chromosome 4"/>
</dbReference>
<dbReference type="GO" id="GO:0048188">
    <property type="term" value="C:Set1C/COMPASS complex"/>
    <property type="evidence" value="ECO:0007669"/>
    <property type="project" value="InterPro"/>
</dbReference>
<dbReference type="InterPro" id="IPR015943">
    <property type="entry name" value="WD40/YVTN_repeat-like_dom_sf"/>
</dbReference>
<dbReference type="PANTHER" id="PTHR44040:SF1">
    <property type="entry name" value="RETINOBLASTOMA-BINDING PROTEIN 5"/>
    <property type="match status" value="1"/>
</dbReference>
<organism evidence="7 8">
    <name type="scientific">Asparagus officinalis</name>
    <name type="common">Garden asparagus</name>
    <dbReference type="NCBI Taxonomy" id="4686"/>
    <lineage>
        <taxon>Eukaryota</taxon>
        <taxon>Viridiplantae</taxon>
        <taxon>Streptophyta</taxon>
        <taxon>Embryophyta</taxon>
        <taxon>Tracheophyta</taxon>
        <taxon>Spermatophyta</taxon>
        <taxon>Magnoliopsida</taxon>
        <taxon>Liliopsida</taxon>
        <taxon>Asparagales</taxon>
        <taxon>Asparagaceae</taxon>
        <taxon>Asparagoideae</taxon>
        <taxon>Asparagus</taxon>
    </lineage>
</organism>
<feature type="repeat" description="WD" evidence="5">
    <location>
        <begin position="26"/>
        <end position="60"/>
    </location>
</feature>